<evidence type="ECO:0000256" key="15">
    <source>
        <dbReference type="RuleBase" id="RU000498"/>
    </source>
</evidence>
<evidence type="ECO:0000256" key="3">
    <source>
        <dbReference type="ARBA" id="ARBA00012314"/>
    </source>
</evidence>
<dbReference type="Gene3D" id="2.40.180.10">
    <property type="entry name" value="Catalase core domain"/>
    <property type="match status" value="1"/>
</dbReference>
<dbReference type="PROSITE" id="PS00437">
    <property type="entry name" value="CATALASE_1"/>
    <property type="match status" value="1"/>
</dbReference>
<sequence>MNARKPRKSAKSAVKSAAAKVAAVVTPDVPGRPGSAPPTIDEPTSPRDPLPPKSEQGTPETRTATGAETGAASTANGQQGAFLTTSQGARLRDTDHSLKAGPRGPTLLQDHHLREKITHFDHERIPERVVHARGTGAHGFFTGYGTADGMTRAGFLAKGKETPVFVRFSTVLGSRGSADTVRDTRGFATKFYTDEGTFDLVGNNIPVFFIQDAIKFPDIIHAAKPHPDREIPQAQSAHDTFWDFVSLHTEAQHHTMWNMSDRGIPRSYRTMEGFGVHTFRLANAAGETVLAKFHWKPKLGVHSLVWEEAQLASGIDPDFHRRDLYDAIEAGAFPEWELGIQVFPDTEEETFDGIDLLDPTKFVPEELAPVQAIGKLVLNRTPTNFFAETEQVAFHVGHLPPGIDVTNDPLLQGRLFSYVDTQLTRLGGPNFSQIPINCPHAAVNDMLRDGFHQHAVHAGAAPYRPNSLDGGNPFPAGDAENAFLDVPVRVAEAAKVRANPASFDDHYSQARLFWLSMSPVEQDHIVAAYTFELAKCYEQPLKERQLRALANIDPTLCARVATGLGLPAPEPTVQLADATPSAALSQIGQEWPGDGRVIGIVVGPDADLAAVGQVRAEVFAAGMLPLLIAPHGGTVGDLAVQRTFATARSIEYDAILLAAAPAPAPDVSGADKAATVDPRILLLVDECWRHAKAIGAWDAGGSVVEQAGVAGTPGVTIADSGTEAFAAVTRLLAAHRVWERFPASVS</sequence>
<dbReference type="PANTHER" id="PTHR42821:SF1">
    <property type="entry name" value="CATALASE-B"/>
    <property type="match status" value="1"/>
</dbReference>
<dbReference type="InterPro" id="IPR018028">
    <property type="entry name" value="Catalase"/>
</dbReference>
<dbReference type="GO" id="GO:0046872">
    <property type="term" value="F:metal ion binding"/>
    <property type="evidence" value="ECO:0007669"/>
    <property type="project" value="UniProtKB-KW"/>
</dbReference>
<dbReference type="GO" id="GO:0042744">
    <property type="term" value="P:hydrogen peroxide catabolic process"/>
    <property type="evidence" value="ECO:0007669"/>
    <property type="project" value="UniProtKB-UniRule"/>
</dbReference>
<dbReference type="SUPFAM" id="SSF52317">
    <property type="entry name" value="Class I glutamine amidotransferase-like"/>
    <property type="match status" value="1"/>
</dbReference>
<dbReference type="InterPro" id="IPR024708">
    <property type="entry name" value="Catalase_AS"/>
</dbReference>
<feature type="compositionally biased region" description="Low complexity" evidence="16">
    <location>
        <begin position="57"/>
        <end position="77"/>
    </location>
</feature>
<evidence type="ECO:0000256" key="5">
    <source>
        <dbReference type="ARBA" id="ARBA00022617"/>
    </source>
</evidence>
<feature type="active site" evidence="11">
    <location>
        <position position="131"/>
    </location>
</feature>
<comment type="similarity">
    <text evidence="2">Belongs to the catalase family. HPII subfamily.</text>
</comment>
<dbReference type="FunFam" id="2.40.180.10:FF:000003">
    <property type="entry name" value="Catalase"/>
    <property type="match status" value="1"/>
</dbReference>
<keyword evidence="19" id="KW-1185">Reference proteome</keyword>
<evidence type="ECO:0000256" key="9">
    <source>
        <dbReference type="ARBA" id="ARBA00023324"/>
    </source>
</evidence>
<evidence type="ECO:0000256" key="13">
    <source>
        <dbReference type="PIRSR" id="PIRSR038927-3"/>
    </source>
</evidence>
<name>A0A3E0A0D2_9ACTN</name>
<dbReference type="PANTHER" id="PTHR42821">
    <property type="entry name" value="CATALASE"/>
    <property type="match status" value="1"/>
</dbReference>
<evidence type="ECO:0000256" key="11">
    <source>
        <dbReference type="PIRSR" id="PIRSR038927-1"/>
    </source>
</evidence>
<dbReference type="InterPro" id="IPR020835">
    <property type="entry name" value="Catalase_sf"/>
</dbReference>
<evidence type="ECO:0000313" key="18">
    <source>
        <dbReference type="EMBL" id="REF99620.1"/>
    </source>
</evidence>
<dbReference type="InterPro" id="IPR041399">
    <property type="entry name" value="Catalase_large_C"/>
</dbReference>
<evidence type="ECO:0000256" key="2">
    <source>
        <dbReference type="ARBA" id="ARBA00010660"/>
    </source>
</evidence>
<evidence type="ECO:0000313" key="19">
    <source>
        <dbReference type="Proteomes" id="UP000256913"/>
    </source>
</evidence>
<dbReference type="Pfam" id="PF00199">
    <property type="entry name" value="Catalase"/>
    <property type="match status" value="1"/>
</dbReference>
<dbReference type="AlphaFoldDB" id="A0A3E0A0D2"/>
<evidence type="ECO:0000256" key="7">
    <source>
        <dbReference type="ARBA" id="ARBA00023002"/>
    </source>
</evidence>
<dbReference type="PROSITE" id="PS51402">
    <property type="entry name" value="CATALASE_3"/>
    <property type="match status" value="1"/>
</dbReference>
<accession>A0A3E0A0D2</accession>
<organism evidence="18 19">
    <name type="scientific">Asanoa ferruginea</name>
    <dbReference type="NCBI Taxonomy" id="53367"/>
    <lineage>
        <taxon>Bacteria</taxon>
        <taxon>Bacillati</taxon>
        <taxon>Actinomycetota</taxon>
        <taxon>Actinomycetes</taxon>
        <taxon>Micromonosporales</taxon>
        <taxon>Micromonosporaceae</taxon>
        <taxon>Asanoa</taxon>
    </lineage>
</organism>
<evidence type="ECO:0000256" key="6">
    <source>
        <dbReference type="ARBA" id="ARBA00022723"/>
    </source>
</evidence>
<feature type="region of interest" description="Disordered" evidence="16">
    <location>
        <begin position="1"/>
        <end position="79"/>
    </location>
</feature>
<keyword evidence="9 10" id="KW-0376">Hydrogen peroxide</keyword>
<keyword evidence="7 10" id="KW-0560">Oxidoreductase</keyword>
<dbReference type="PRINTS" id="PR00067">
    <property type="entry name" value="CATALASE"/>
</dbReference>
<protein>
    <recommendedName>
        <fullName evidence="3 10">Catalase</fullName>
        <ecNumber evidence="3 10">1.11.1.6</ecNumber>
    </recommendedName>
</protein>
<dbReference type="CDD" id="cd03132">
    <property type="entry name" value="GATase1_catalase"/>
    <property type="match status" value="1"/>
</dbReference>
<dbReference type="Proteomes" id="UP000256913">
    <property type="component" value="Unassembled WGS sequence"/>
</dbReference>
<dbReference type="InterPro" id="IPR029062">
    <property type="entry name" value="Class_I_gatase-like"/>
</dbReference>
<feature type="cross-link" description="3'-histidyl-3-tyrosine (His-Tyr)" evidence="14">
    <location>
        <begin position="395"/>
        <end position="418"/>
    </location>
</feature>
<dbReference type="GO" id="GO:0006979">
    <property type="term" value="P:response to oxidative stress"/>
    <property type="evidence" value="ECO:0007669"/>
    <property type="project" value="InterPro"/>
</dbReference>
<comment type="catalytic activity">
    <reaction evidence="10 15">
        <text>2 H2O2 = O2 + 2 H2O</text>
        <dbReference type="Rhea" id="RHEA:20309"/>
        <dbReference type="ChEBI" id="CHEBI:15377"/>
        <dbReference type="ChEBI" id="CHEBI:15379"/>
        <dbReference type="ChEBI" id="CHEBI:16240"/>
        <dbReference type="EC" id="1.11.1.6"/>
    </reaction>
</comment>
<feature type="binding site" evidence="13">
    <location>
        <position position="425"/>
    </location>
    <ligand>
        <name>heme</name>
        <dbReference type="ChEBI" id="CHEBI:30413"/>
    </ligand>
</feature>
<gene>
    <name evidence="18" type="ORF">DFJ67_5659</name>
</gene>
<keyword evidence="6 10" id="KW-0479">Metal-binding</keyword>
<dbReference type="GO" id="GO:0005829">
    <property type="term" value="C:cytosol"/>
    <property type="evidence" value="ECO:0007669"/>
    <property type="project" value="TreeGrafter"/>
</dbReference>
<dbReference type="InterPro" id="IPR010582">
    <property type="entry name" value="Catalase_immune_responsive"/>
</dbReference>
<dbReference type="Gene3D" id="3.40.50.880">
    <property type="match status" value="1"/>
</dbReference>
<evidence type="ECO:0000256" key="16">
    <source>
        <dbReference type="SAM" id="MobiDB-lite"/>
    </source>
</evidence>
<feature type="compositionally biased region" description="Basic residues" evidence="16">
    <location>
        <begin position="1"/>
        <end position="10"/>
    </location>
</feature>
<keyword evidence="8 10" id="KW-0408">Iron</keyword>
<dbReference type="PROSITE" id="PS00438">
    <property type="entry name" value="CATALASE_2"/>
    <property type="match status" value="1"/>
</dbReference>
<evidence type="ECO:0000256" key="10">
    <source>
        <dbReference type="PIRNR" id="PIRNR038927"/>
    </source>
</evidence>
<proteinExistence type="inferred from homology"/>
<dbReference type="SUPFAM" id="SSF56634">
    <property type="entry name" value="Heme-dependent catalase-like"/>
    <property type="match status" value="1"/>
</dbReference>
<evidence type="ECO:0000256" key="1">
    <source>
        <dbReference type="ARBA" id="ARBA00001971"/>
    </source>
</evidence>
<feature type="binding site" evidence="13">
    <location>
        <position position="167"/>
    </location>
    <ligand>
        <name>heme</name>
        <dbReference type="ChEBI" id="CHEBI:30413"/>
    </ligand>
</feature>
<dbReference type="Pfam" id="PF18011">
    <property type="entry name" value="Catalase_C"/>
    <property type="match status" value="1"/>
</dbReference>
<dbReference type="GO" id="GO:0020037">
    <property type="term" value="F:heme binding"/>
    <property type="evidence" value="ECO:0007669"/>
    <property type="project" value="UniProtKB-UniRule"/>
</dbReference>
<evidence type="ECO:0000256" key="12">
    <source>
        <dbReference type="PIRSR" id="PIRSR038927-2"/>
    </source>
</evidence>
<feature type="binding site" evidence="13">
    <location>
        <position position="414"/>
    </location>
    <ligand>
        <name>heme</name>
        <dbReference type="ChEBI" id="CHEBI:30413"/>
    </ligand>
</feature>
<feature type="compositionally biased region" description="Low complexity" evidence="16">
    <location>
        <begin position="11"/>
        <end position="25"/>
    </location>
</feature>
<reference evidence="18 19" key="1">
    <citation type="submission" date="2018-08" db="EMBL/GenBank/DDBJ databases">
        <title>Sequencing the genomes of 1000 actinobacteria strains.</title>
        <authorList>
            <person name="Klenk H.-P."/>
        </authorList>
    </citation>
    <scope>NUCLEOTIDE SEQUENCE [LARGE SCALE GENOMIC DNA]</scope>
    <source>
        <strain evidence="18 19">DSM 44099</strain>
    </source>
</reference>
<evidence type="ECO:0000256" key="14">
    <source>
        <dbReference type="PIRSR" id="PIRSR038927-4"/>
    </source>
</evidence>
<dbReference type="GO" id="GO:0004096">
    <property type="term" value="F:catalase activity"/>
    <property type="evidence" value="ECO:0007669"/>
    <property type="project" value="UniProtKB-UniRule"/>
</dbReference>
<feature type="domain" description="Catalase core" evidence="17">
    <location>
        <begin position="84"/>
        <end position="472"/>
    </location>
</feature>
<dbReference type="EMBL" id="QUMQ01000001">
    <property type="protein sequence ID" value="REF99620.1"/>
    <property type="molecule type" value="Genomic_DNA"/>
</dbReference>
<feature type="active site" evidence="11">
    <location>
        <position position="203"/>
    </location>
</feature>
<dbReference type="EC" id="1.11.1.6" evidence="3 10"/>
<dbReference type="SMART" id="SM01060">
    <property type="entry name" value="Catalase"/>
    <property type="match status" value="1"/>
</dbReference>
<dbReference type="Pfam" id="PF06628">
    <property type="entry name" value="Catalase-rel"/>
    <property type="match status" value="1"/>
</dbReference>
<evidence type="ECO:0000256" key="8">
    <source>
        <dbReference type="ARBA" id="ARBA00023004"/>
    </source>
</evidence>
<evidence type="ECO:0000259" key="17">
    <source>
        <dbReference type="SMART" id="SM01060"/>
    </source>
</evidence>
<comment type="caution">
    <text evidence="18">The sequence shown here is derived from an EMBL/GenBank/DDBJ whole genome shotgun (WGS) entry which is preliminary data.</text>
</comment>
<comment type="function">
    <text evidence="10">Decomposes hydrogen peroxide into water and oxygen; serves to protect cells from the toxic effects of hydrogen peroxide.</text>
</comment>
<keyword evidence="4 10" id="KW-0575">Peroxidase</keyword>
<dbReference type="PIRSF" id="PIRSF038927">
    <property type="entry name" value="Catalase_clade2"/>
    <property type="match status" value="1"/>
</dbReference>
<dbReference type="InterPro" id="IPR043156">
    <property type="entry name" value="Catalase_clade2_helical"/>
</dbReference>
<evidence type="ECO:0000256" key="4">
    <source>
        <dbReference type="ARBA" id="ARBA00022559"/>
    </source>
</evidence>
<keyword evidence="5 10" id="KW-0349">Heme</keyword>
<dbReference type="OrthoDB" id="3169619at2"/>
<dbReference type="InterPro" id="IPR024712">
    <property type="entry name" value="Catalase_clade2"/>
</dbReference>
<dbReference type="RefSeq" id="WP_116070771.1">
    <property type="nucleotide sequence ID" value="NZ_BONB01000139.1"/>
</dbReference>
<comment type="cofactor">
    <cofactor evidence="1 10 12">
        <name>heme</name>
        <dbReference type="ChEBI" id="CHEBI:30413"/>
    </cofactor>
</comment>
<dbReference type="InterPro" id="IPR011614">
    <property type="entry name" value="Catalase_core"/>
</dbReference>
<feature type="binding site" description="axial binding residue" evidence="12">
    <location>
        <position position="418"/>
    </location>
    <ligand>
        <name>heme</name>
        <dbReference type="ChEBI" id="CHEBI:30413"/>
    </ligand>
    <ligandPart>
        <name>Fe</name>
        <dbReference type="ChEBI" id="CHEBI:18248"/>
    </ligandPart>
</feature>
<dbReference type="Gene3D" id="1.20.1370.20">
    <property type="match status" value="1"/>
</dbReference>
<dbReference type="InterPro" id="IPR002226">
    <property type="entry name" value="Catalase_haem_BS"/>
</dbReference>
<feature type="binding site" evidence="13">
    <location>
        <position position="216"/>
    </location>
    <ligand>
        <name>heme</name>
        <dbReference type="ChEBI" id="CHEBI:30413"/>
    </ligand>
</feature>
<feature type="binding site" evidence="13">
    <location>
        <position position="128"/>
    </location>
    <ligand>
        <name>heme</name>
        <dbReference type="ChEBI" id="CHEBI:30413"/>
    </ligand>
</feature>